<dbReference type="CDD" id="cd07984">
    <property type="entry name" value="LPLAT_LABLAT-like"/>
    <property type="match status" value="1"/>
</dbReference>
<evidence type="ECO:0000313" key="9">
    <source>
        <dbReference type="Proteomes" id="UP001596978"/>
    </source>
</evidence>
<sequence length="302" mass="36237">MQLVAYILVYPLIWVVSILPFRIFYFVSDCIFFLLYYVIGYRKKVVRNNIQIAFPEKSENEIIAIEKKFYHHMVDLFMEMMKSLSMSKKQMTKRFTYTNLEVLHHYGKKKQNVSLVCGHYASWEWMMSLGYFIEHKGYGIYMPIANKYFDRLVRKIRMKHEAYLIPVKEASKTVVKHHKDGELSMYGFAMDQSPMPHRAKYWRKFFGVTVPVFVGAEELAKACDHAVIFLDIQKVKRGYYQTTFKVITDTPNEYENYQITDTFTEMLEEQIRKAPEYYLWTHRRWKHRDKVPTEVLETQTAH</sequence>
<dbReference type="EMBL" id="JBHTJH010000004">
    <property type="protein sequence ID" value="MFD0861957.1"/>
    <property type="molecule type" value="Genomic_DNA"/>
</dbReference>
<organism evidence="8 9">
    <name type="scientific">Sungkyunkwania multivorans</name>
    <dbReference type="NCBI Taxonomy" id="1173618"/>
    <lineage>
        <taxon>Bacteria</taxon>
        <taxon>Pseudomonadati</taxon>
        <taxon>Bacteroidota</taxon>
        <taxon>Flavobacteriia</taxon>
        <taxon>Flavobacteriales</taxon>
        <taxon>Flavobacteriaceae</taxon>
        <taxon>Sungkyunkwania</taxon>
    </lineage>
</organism>
<dbReference type="RefSeq" id="WP_386405960.1">
    <property type="nucleotide sequence ID" value="NZ_JBHTJH010000004.1"/>
</dbReference>
<proteinExistence type="predicted"/>
<keyword evidence="9" id="KW-1185">Reference proteome</keyword>
<keyword evidence="5 7" id="KW-0472">Membrane</keyword>
<keyword evidence="7" id="KW-0812">Transmembrane</keyword>
<accession>A0ABW3CXP3</accession>
<comment type="subcellular location">
    <subcellularLocation>
        <location evidence="1">Cell inner membrane</location>
    </subcellularLocation>
</comment>
<reference evidence="9" key="1">
    <citation type="journal article" date="2019" name="Int. J. Syst. Evol. Microbiol.">
        <title>The Global Catalogue of Microorganisms (GCM) 10K type strain sequencing project: providing services to taxonomists for standard genome sequencing and annotation.</title>
        <authorList>
            <consortium name="The Broad Institute Genomics Platform"/>
            <consortium name="The Broad Institute Genome Sequencing Center for Infectious Disease"/>
            <person name="Wu L."/>
            <person name="Ma J."/>
        </authorList>
    </citation>
    <scope>NUCLEOTIDE SEQUENCE [LARGE SCALE GENOMIC DNA]</scope>
    <source>
        <strain evidence="9">CCUG 62952</strain>
    </source>
</reference>
<keyword evidence="2" id="KW-1003">Cell membrane</keyword>
<comment type="caution">
    <text evidence="8">The sequence shown here is derived from an EMBL/GenBank/DDBJ whole genome shotgun (WGS) entry which is preliminary data.</text>
</comment>
<keyword evidence="3" id="KW-0997">Cell inner membrane</keyword>
<dbReference type="GO" id="GO:0016746">
    <property type="term" value="F:acyltransferase activity"/>
    <property type="evidence" value="ECO:0007669"/>
    <property type="project" value="UniProtKB-KW"/>
</dbReference>
<keyword evidence="7" id="KW-1133">Transmembrane helix</keyword>
<dbReference type="InterPro" id="IPR004960">
    <property type="entry name" value="LipA_acyltrans"/>
</dbReference>
<keyword evidence="4" id="KW-0808">Transferase</keyword>
<evidence type="ECO:0000256" key="7">
    <source>
        <dbReference type="SAM" id="Phobius"/>
    </source>
</evidence>
<evidence type="ECO:0000256" key="6">
    <source>
        <dbReference type="ARBA" id="ARBA00023315"/>
    </source>
</evidence>
<evidence type="ECO:0000256" key="4">
    <source>
        <dbReference type="ARBA" id="ARBA00022679"/>
    </source>
</evidence>
<protein>
    <submittedName>
        <fullName evidence="8">Lysophospholipid acyltransferase family protein</fullName>
    </submittedName>
</protein>
<evidence type="ECO:0000256" key="1">
    <source>
        <dbReference type="ARBA" id="ARBA00004533"/>
    </source>
</evidence>
<evidence type="ECO:0000313" key="8">
    <source>
        <dbReference type="EMBL" id="MFD0861957.1"/>
    </source>
</evidence>
<dbReference type="Proteomes" id="UP001596978">
    <property type="component" value="Unassembled WGS sequence"/>
</dbReference>
<gene>
    <name evidence="8" type="ORF">ACFQ1M_07040</name>
</gene>
<evidence type="ECO:0000256" key="2">
    <source>
        <dbReference type="ARBA" id="ARBA00022475"/>
    </source>
</evidence>
<dbReference type="PANTHER" id="PTHR30606">
    <property type="entry name" value="LIPID A BIOSYNTHESIS LAUROYL ACYLTRANSFERASE"/>
    <property type="match status" value="1"/>
</dbReference>
<dbReference type="Pfam" id="PF03279">
    <property type="entry name" value="Lip_A_acyltrans"/>
    <property type="match status" value="1"/>
</dbReference>
<evidence type="ECO:0000256" key="5">
    <source>
        <dbReference type="ARBA" id="ARBA00023136"/>
    </source>
</evidence>
<name>A0ABW3CXP3_9FLAO</name>
<dbReference type="PIRSF" id="PIRSF026649">
    <property type="entry name" value="MsbB"/>
    <property type="match status" value="1"/>
</dbReference>
<feature type="transmembrane region" description="Helical" evidence="7">
    <location>
        <begin position="12"/>
        <end position="39"/>
    </location>
</feature>
<keyword evidence="6 8" id="KW-0012">Acyltransferase</keyword>
<evidence type="ECO:0000256" key="3">
    <source>
        <dbReference type="ARBA" id="ARBA00022519"/>
    </source>
</evidence>
<dbReference type="PANTHER" id="PTHR30606:SF10">
    <property type="entry name" value="PHOSPHATIDYLINOSITOL MANNOSIDE ACYLTRANSFERASE"/>
    <property type="match status" value="1"/>
</dbReference>